<dbReference type="Proteomes" id="UP000825679">
    <property type="component" value="Chromosome"/>
</dbReference>
<evidence type="ECO:0000313" key="2">
    <source>
        <dbReference type="EMBL" id="QZA77043.1"/>
    </source>
</evidence>
<sequence>MTTSNAQRQAKYRQQRHAAGADGNGERRLNTYISTGASLALNRLARHYGVTKREMLERLIVVQDEIIKNGLDLDSPEWDVYHRITA</sequence>
<evidence type="ECO:0000313" key="3">
    <source>
        <dbReference type="Proteomes" id="UP000825679"/>
    </source>
</evidence>
<accession>A0ABX8Z390</accession>
<name>A0ABX8Z390_9NEIS</name>
<feature type="region of interest" description="Disordered" evidence="1">
    <location>
        <begin position="1"/>
        <end position="27"/>
    </location>
</feature>
<dbReference type="RefSeq" id="WP_221005440.1">
    <property type="nucleotide sequence ID" value="NZ_CP081150.1"/>
</dbReference>
<keyword evidence="3" id="KW-1185">Reference proteome</keyword>
<organism evidence="2 3">
    <name type="scientific">Deefgea tanakiae</name>
    <dbReference type="NCBI Taxonomy" id="2865840"/>
    <lineage>
        <taxon>Bacteria</taxon>
        <taxon>Pseudomonadati</taxon>
        <taxon>Pseudomonadota</taxon>
        <taxon>Betaproteobacteria</taxon>
        <taxon>Neisseriales</taxon>
        <taxon>Chitinibacteraceae</taxon>
        <taxon>Deefgea</taxon>
    </lineage>
</organism>
<proteinExistence type="predicted"/>
<dbReference type="EMBL" id="CP081150">
    <property type="protein sequence ID" value="QZA77043.1"/>
    <property type="molecule type" value="Genomic_DNA"/>
</dbReference>
<evidence type="ECO:0000256" key="1">
    <source>
        <dbReference type="SAM" id="MobiDB-lite"/>
    </source>
</evidence>
<gene>
    <name evidence="2" type="ORF">K4H28_12140</name>
</gene>
<reference evidence="2 3" key="1">
    <citation type="submission" date="2021-08" db="EMBL/GenBank/DDBJ databases">
        <title>complete genome sequencing of Deefgea sp. D25.</title>
        <authorList>
            <person name="Bae J.-W."/>
            <person name="Gim D.-H."/>
        </authorList>
    </citation>
    <scope>NUCLEOTIDE SEQUENCE [LARGE SCALE GENOMIC DNA]</scope>
    <source>
        <strain evidence="2 3">D25</strain>
    </source>
</reference>
<protein>
    <submittedName>
        <fullName evidence="2">Uncharacterized protein</fullName>
    </submittedName>
</protein>